<reference evidence="1" key="1">
    <citation type="submission" date="2019-04" db="EMBL/GenBank/DDBJ databases">
        <title>Microbes associate with the intestines of laboratory mice.</title>
        <authorList>
            <person name="Navarre W."/>
            <person name="Wong E."/>
            <person name="Huang K."/>
            <person name="Tropini C."/>
            <person name="Ng K."/>
            <person name="Yu B."/>
        </authorList>
    </citation>
    <scope>NUCLEOTIDE SEQUENCE</scope>
    <source>
        <strain evidence="1">NM04_E33</strain>
    </source>
</reference>
<dbReference type="Proteomes" id="UP000306319">
    <property type="component" value="Unassembled WGS sequence"/>
</dbReference>
<protein>
    <submittedName>
        <fullName evidence="1">Uncharacterized protein</fullName>
    </submittedName>
</protein>
<name>A0AC61REZ6_9BACT</name>
<gene>
    <name evidence="1" type="ORF">E5331_07475</name>
</gene>
<accession>A0AC61REZ6</accession>
<dbReference type="EMBL" id="SRYB01000008">
    <property type="protein sequence ID" value="TGY79211.1"/>
    <property type="molecule type" value="Genomic_DNA"/>
</dbReference>
<comment type="caution">
    <text evidence="1">The sequence shown here is derived from an EMBL/GenBank/DDBJ whole genome shotgun (WGS) entry which is preliminary data.</text>
</comment>
<proteinExistence type="predicted"/>
<evidence type="ECO:0000313" key="1">
    <source>
        <dbReference type="EMBL" id="TGY79211.1"/>
    </source>
</evidence>
<evidence type="ECO:0000313" key="2">
    <source>
        <dbReference type="Proteomes" id="UP000306319"/>
    </source>
</evidence>
<sequence length="82" mass="9493">MKKIFLVTVLIEISDESPIDGHRAFTDYSKAKQAMSEEIENAQKYFEGWDGEVLVDVENCQEWRNEDGYGYTIGIEELNIQD</sequence>
<keyword evidence="2" id="KW-1185">Reference proteome</keyword>
<organism evidence="1 2">
    <name type="scientific">Lepagella muris</name>
    <dbReference type="NCBI Taxonomy" id="3032870"/>
    <lineage>
        <taxon>Bacteria</taxon>
        <taxon>Pseudomonadati</taxon>
        <taxon>Bacteroidota</taxon>
        <taxon>Bacteroidia</taxon>
        <taxon>Bacteroidales</taxon>
        <taxon>Muribaculaceae</taxon>
        <taxon>Lepagella</taxon>
    </lineage>
</organism>